<dbReference type="SUPFAM" id="SSF55874">
    <property type="entry name" value="ATPase domain of HSP90 chaperone/DNA topoisomerase II/histidine kinase"/>
    <property type="match status" value="1"/>
</dbReference>
<dbReference type="InterPro" id="IPR050267">
    <property type="entry name" value="Anti-sigma-factor_SerPK"/>
</dbReference>
<organism evidence="3 4">
    <name type="scientific">Streptomyces althioticus subsp. attaecolombicae</name>
    <dbReference type="NCBI Taxonomy" id="3075534"/>
    <lineage>
        <taxon>Bacteria</taxon>
        <taxon>Bacillati</taxon>
        <taxon>Actinomycetota</taxon>
        <taxon>Actinomycetes</taxon>
        <taxon>Kitasatosporales</taxon>
        <taxon>Streptomycetaceae</taxon>
        <taxon>Streptomyces</taxon>
        <taxon>Streptomyces althioticus group</taxon>
    </lineage>
</organism>
<dbReference type="PANTHER" id="PTHR35526">
    <property type="entry name" value="ANTI-SIGMA-F FACTOR RSBW-RELATED"/>
    <property type="match status" value="1"/>
</dbReference>
<dbReference type="GO" id="GO:0005524">
    <property type="term" value="F:ATP binding"/>
    <property type="evidence" value="ECO:0007669"/>
    <property type="project" value="UniProtKB-KW"/>
</dbReference>
<dbReference type="CDD" id="cd16936">
    <property type="entry name" value="HATPase_RsbW-like"/>
    <property type="match status" value="1"/>
</dbReference>
<dbReference type="InterPro" id="IPR036890">
    <property type="entry name" value="HATPase_C_sf"/>
</dbReference>
<dbReference type="Pfam" id="PF13581">
    <property type="entry name" value="HATPase_c_2"/>
    <property type="match status" value="1"/>
</dbReference>
<dbReference type="RefSeq" id="WP_093545899.1">
    <property type="nucleotide sequence ID" value="NZ_JAVSGH010000051.1"/>
</dbReference>
<reference evidence="3" key="1">
    <citation type="submission" date="2024-05" db="EMBL/GenBank/DDBJ databases">
        <title>30 novel species of actinomycetes from the DSMZ collection.</title>
        <authorList>
            <person name="Nouioui I."/>
        </authorList>
    </citation>
    <scope>NUCLEOTIDE SEQUENCE</scope>
    <source>
        <strain evidence="3">DSM 41972</strain>
    </source>
</reference>
<keyword evidence="1" id="KW-0418">Kinase</keyword>
<evidence type="ECO:0000313" key="3">
    <source>
        <dbReference type="EMBL" id="MDT3728366.1"/>
    </source>
</evidence>
<dbReference type="Gene3D" id="3.30.565.10">
    <property type="entry name" value="Histidine kinase-like ATPase, C-terminal domain"/>
    <property type="match status" value="1"/>
</dbReference>
<gene>
    <name evidence="3" type="ORF">ROS62_27185</name>
</gene>
<dbReference type="InterPro" id="IPR003594">
    <property type="entry name" value="HATPase_dom"/>
</dbReference>
<keyword evidence="1" id="KW-0723">Serine/threonine-protein kinase</keyword>
<evidence type="ECO:0000256" key="1">
    <source>
        <dbReference type="ARBA" id="ARBA00022527"/>
    </source>
</evidence>
<sequence length="138" mass="14506">MSVCFEVRPPYTGDGVPEQDARRVGMARKLTAARLRYCGLEALVDDATLIVSELVTNALQHGDGGQITMTMTVQAGVLRLAVHGETPGRPVARSAPDDAECGRGLFLVDCLAAAHGGTWGTDHNGATTWCTLAVDGRA</sequence>
<feature type="domain" description="Histidine kinase/HSP90-like ATPase" evidence="2">
    <location>
        <begin position="21"/>
        <end position="113"/>
    </location>
</feature>
<dbReference type="PANTHER" id="PTHR35526:SF3">
    <property type="entry name" value="ANTI-SIGMA-F FACTOR RSBW"/>
    <property type="match status" value="1"/>
</dbReference>
<dbReference type="EMBL" id="JAVSGH010000051">
    <property type="protein sequence ID" value="MDT3728366.1"/>
    <property type="molecule type" value="Genomic_DNA"/>
</dbReference>
<proteinExistence type="predicted"/>
<evidence type="ECO:0000259" key="2">
    <source>
        <dbReference type="Pfam" id="PF13581"/>
    </source>
</evidence>
<dbReference type="Proteomes" id="UP001181313">
    <property type="component" value="Unassembled WGS sequence"/>
</dbReference>
<keyword evidence="3" id="KW-0067">ATP-binding</keyword>
<keyword evidence="4" id="KW-1185">Reference proteome</keyword>
<keyword evidence="3" id="KW-0547">Nucleotide-binding</keyword>
<name>A0ABU3I8G3_9ACTN</name>
<keyword evidence="1" id="KW-0808">Transferase</keyword>
<accession>A0ABU3I8G3</accession>
<protein>
    <submittedName>
        <fullName evidence="3">ATP-binding protein</fullName>
    </submittedName>
</protein>
<evidence type="ECO:0000313" key="4">
    <source>
        <dbReference type="Proteomes" id="UP001181313"/>
    </source>
</evidence>
<comment type="caution">
    <text evidence="3">The sequence shown here is derived from an EMBL/GenBank/DDBJ whole genome shotgun (WGS) entry which is preliminary data.</text>
</comment>